<keyword evidence="1 2" id="KW-0808">Transferase</keyword>
<dbReference type="OrthoDB" id="221913at2157"/>
<dbReference type="PROSITE" id="PS00379">
    <property type="entry name" value="CDP_ALCOHOL_P_TRANSF"/>
    <property type="match status" value="1"/>
</dbReference>
<keyword evidence="3" id="KW-1133">Transmembrane helix</keyword>
<keyword evidence="3" id="KW-0812">Transmembrane</keyword>
<keyword evidence="3" id="KW-0472">Membrane</keyword>
<feature type="transmembrane region" description="Helical" evidence="3">
    <location>
        <begin position="211"/>
        <end position="231"/>
    </location>
</feature>
<evidence type="ECO:0000256" key="1">
    <source>
        <dbReference type="ARBA" id="ARBA00022679"/>
    </source>
</evidence>
<evidence type="ECO:0000256" key="2">
    <source>
        <dbReference type="RuleBase" id="RU003750"/>
    </source>
</evidence>
<dbReference type="EMBL" id="FOAD01000003">
    <property type="protein sequence ID" value="SEL12497.1"/>
    <property type="molecule type" value="Genomic_DNA"/>
</dbReference>
<evidence type="ECO:0000256" key="3">
    <source>
        <dbReference type="SAM" id="Phobius"/>
    </source>
</evidence>
<evidence type="ECO:0000313" key="5">
    <source>
        <dbReference type="Proteomes" id="UP000183894"/>
    </source>
</evidence>
<feature type="transmembrane region" description="Helical" evidence="3">
    <location>
        <begin position="181"/>
        <end position="199"/>
    </location>
</feature>
<dbReference type="InterPro" id="IPR048254">
    <property type="entry name" value="CDP_ALCOHOL_P_TRANSF_CS"/>
</dbReference>
<dbReference type="GO" id="GO:0008654">
    <property type="term" value="P:phospholipid biosynthetic process"/>
    <property type="evidence" value="ECO:0007669"/>
    <property type="project" value="InterPro"/>
</dbReference>
<dbReference type="RefSeq" id="WP_074793103.1">
    <property type="nucleotide sequence ID" value="NZ_FOAD01000003.1"/>
</dbReference>
<organism evidence="4 5">
    <name type="scientific">Haloferax larsenii</name>
    <dbReference type="NCBI Taxonomy" id="302484"/>
    <lineage>
        <taxon>Archaea</taxon>
        <taxon>Methanobacteriati</taxon>
        <taxon>Methanobacteriota</taxon>
        <taxon>Stenosarchaea group</taxon>
        <taxon>Halobacteria</taxon>
        <taxon>Halobacteriales</taxon>
        <taxon>Haloferacaceae</taxon>
        <taxon>Haloferax</taxon>
    </lineage>
</organism>
<name>A0A1H7MPF0_HALLR</name>
<gene>
    <name evidence="4" type="ORF">SAMN04488691_10329</name>
</gene>
<dbReference type="AlphaFoldDB" id="A0A1H7MPF0"/>
<accession>A0A1H7MPF0</accession>
<evidence type="ECO:0000313" key="4">
    <source>
        <dbReference type="EMBL" id="SEL12497.1"/>
    </source>
</evidence>
<sequence>MTDELRSALRGGLDTLDARANEVVRSSTGDNMISRLGTADWLSLGALFWAWVGAILFVSNEPNWAILAVLVGFAFDKADGYYARKTGSTSAFGRQIDSFIDIFTYLVSGALLYHVTLAPNAIVSSVVGFVVLAFGGLRLIRHNSEGFGDDSGTSYYHGTTVVHTHLVVLVNYFLFQFVPLWNGWVAGATIIAVCPLMTSDYKAYKTDAGHLIVGVAGTITVALCLALEFGLV</sequence>
<feature type="transmembrane region" description="Helical" evidence="3">
    <location>
        <begin position="64"/>
        <end position="84"/>
    </location>
</feature>
<feature type="transmembrane region" description="Helical" evidence="3">
    <location>
        <begin position="121"/>
        <end position="140"/>
    </location>
</feature>
<dbReference type="Gene3D" id="1.20.120.1760">
    <property type="match status" value="1"/>
</dbReference>
<proteinExistence type="inferred from homology"/>
<dbReference type="InterPro" id="IPR000462">
    <property type="entry name" value="CDP-OH_P_trans"/>
</dbReference>
<dbReference type="Proteomes" id="UP000183894">
    <property type="component" value="Unassembled WGS sequence"/>
</dbReference>
<protein>
    <submittedName>
        <fullName evidence="4">CDP-diacylglycerol---serine O-phosphatidyltransferase</fullName>
    </submittedName>
</protein>
<dbReference type="Pfam" id="PF01066">
    <property type="entry name" value="CDP-OH_P_transf"/>
    <property type="match status" value="1"/>
</dbReference>
<feature type="transmembrane region" description="Helical" evidence="3">
    <location>
        <begin position="152"/>
        <end position="175"/>
    </location>
</feature>
<dbReference type="InterPro" id="IPR043130">
    <property type="entry name" value="CDP-OH_PTrfase_TM_dom"/>
</dbReference>
<reference evidence="4 5" key="1">
    <citation type="submission" date="2016-10" db="EMBL/GenBank/DDBJ databases">
        <authorList>
            <person name="de Groot N.N."/>
        </authorList>
    </citation>
    <scope>NUCLEOTIDE SEQUENCE [LARGE SCALE GENOMIC DNA]</scope>
    <source>
        <strain evidence="4 5">CDM_5</strain>
    </source>
</reference>
<dbReference type="GO" id="GO:0016020">
    <property type="term" value="C:membrane"/>
    <property type="evidence" value="ECO:0007669"/>
    <property type="project" value="InterPro"/>
</dbReference>
<comment type="similarity">
    <text evidence="2">Belongs to the CDP-alcohol phosphatidyltransferase class-I family.</text>
</comment>
<dbReference type="GO" id="GO:0016780">
    <property type="term" value="F:phosphotransferase activity, for other substituted phosphate groups"/>
    <property type="evidence" value="ECO:0007669"/>
    <property type="project" value="InterPro"/>
</dbReference>